<feature type="compositionally biased region" description="Polar residues" evidence="1">
    <location>
        <begin position="184"/>
        <end position="193"/>
    </location>
</feature>
<keyword evidence="3" id="KW-1185">Reference proteome</keyword>
<dbReference type="GeneID" id="55970104"/>
<protein>
    <submittedName>
        <fullName evidence="2">Uncharacterized protein</fullName>
    </submittedName>
</protein>
<accession>A0A9P4YYV0</accession>
<feature type="region of interest" description="Disordered" evidence="1">
    <location>
        <begin position="34"/>
        <end position="84"/>
    </location>
</feature>
<feature type="region of interest" description="Disordered" evidence="1">
    <location>
        <begin position="97"/>
        <end position="193"/>
    </location>
</feature>
<feature type="compositionally biased region" description="Polar residues" evidence="1">
    <location>
        <begin position="143"/>
        <end position="158"/>
    </location>
</feature>
<gene>
    <name evidence="2" type="ORF">GMORB2_3876</name>
</gene>
<feature type="compositionally biased region" description="Polar residues" evidence="1">
    <location>
        <begin position="56"/>
        <end position="70"/>
    </location>
</feature>
<sequence length="193" mass="20659">MEAEISKRSEGNDGVRGARLQACQIGQQDYAFHSNQSTYASPELPRMTQDFLPGQSDLSQESPSAIQQVPDQAAIPSLPDMDDGFLASLDLELGHLLGQPGADEAPAAYQQTPDQGPPPGQPALPEESPERWPEEGPDEGTWGSMNSAGTCQQTNHIKGSSKIRDWTDIGTSTDLRTPAGLKASMTTKDPTLL</sequence>
<dbReference type="EMBL" id="JAANYQ010000003">
    <property type="protein sequence ID" value="KAF4125037.1"/>
    <property type="molecule type" value="Genomic_DNA"/>
</dbReference>
<dbReference type="RefSeq" id="XP_035323689.1">
    <property type="nucleotide sequence ID" value="XM_035465852.1"/>
</dbReference>
<proteinExistence type="predicted"/>
<reference evidence="2" key="1">
    <citation type="submission" date="2020-03" db="EMBL/GenBank/DDBJ databases">
        <title>Site-based positive gene gene selection in Geosmithia morbida across the United States reveals a broad range of putative effectors and factors for local host and environmental adapation.</title>
        <authorList>
            <person name="Onufrak A."/>
            <person name="Murdoch R.W."/>
            <person name="Gazis R."/>
            <person name="Huff M."/>
            <person name="Staton M."/>
            <person name="Klingeman W."/>
            <person name="Hadziabdic D."/>
        </authorList>
    </citation>
    <scope>NUCLEOTIDE SEQUENCE</scope>
    <source>
        <strain evidence="2">1262</strain>
    </source>
</reference>
<evidence type="ECO:0000256" key="1">
    <source>
        <dbReference type="SAM" id="MobiDB-lite"/>
    </source>
</evidence>
<dbReference type="AlphaFoldDB" id="A0A9P4YYV0"/>
<evidence type="ECO:0000313" key="3">
    <source>
        <dbReference type="Proteomes" id="UP000749293"/>
    </source>
</evidence>
<evidence type="ECO:0000313" key="2">
    <source>
        <dbReference type="EMBL" id="KAF4125037.1"/>
    </source>
</evidence>
<comment type="caution">
    <text evidence="2">The sequence shown here is derived from an EMBL/GenBank/DDBJ whole genome shotgun (WGS) entry which is preliminary data.</text>
</comment>
<organism evidence="2 3">
    <name type="scientific">Geosmithia morbida</name>
    <dbReference type="NCBI Taxonomy" id="1094350"/>
    <lineage>
        <taxon>Eukaryota</taxon>
        <taxon>Fungi</taxon>
        <taxon>Dikarya</taxon>
        <taxon>Ascomycota</taxon>
        <taxon>Pezizomycotina</taxon>
        <taxon>Sordariomycetes</taxon>
        <taxon>Hypocreomycetidae</taxon>
        <taxon>Hypocreales</taxon>
        <taxon>Bionectriaceae</taxon>
        <taxon>Geosmithia</taxon>
    </lineage>
</organism>
<dbReference type="Proteomes" id="UP000749293">
    <property type="component" value="Unassembled WGS sequence"/>
</dbReference>
<name>A0A9P4YYV0_9HYPO</name>